<dbReference type="AlphaFoldDB" id="A0A0L6UYP8"/>
<sequence>MLRPPKFNHSNSLAPTQPSIRNSKDNQRPAVPSYTSSNQLTILKQKSNTIRSNPSIDLPTDHPHPTNHSIIHQVIPDSVDSQLNQLKSFDIKREKRKPFKEDHWSCKNKHGRWLKAQGRANLSEGRDADNFQVDG</sequence>
<comment type="caution">
    <text evidence="2">The sequence shown here is derived from an EMBL/GenBank/DDBJ whole genome shotgun (WGS) entry which is preliminary data.</text>
</comment>
<proteinExistence type="predicted"/>
<feature type="region of interest" description="Disordered" evidence="1">
    <location>
        <begin position="1"/>
        <end position="68"/>
    </location>
</feature>
<feature type="compositionally biased region" description="Polar residues" evidence="1">
    <location>
        <begin position="8"/>
        <end position="21"/>
    </location>
</feature>
<name>A0A0L6UYP8_9BASI</name>
<dbReference type="VEuPathDB" id="FungiDB:VP01_316g8"/>
<keyword evidence="3" id="KW-1185">Reference proteome</keyword>
<evidence type="ECO:0000256" key="1">
    <source>
        <dbReference type="SAM" id="MobiDB-lite"/>
    </source>
</evidence>
<gene>
    <name evidence="2" type="ORF">VP01_316g8</name>
</gene>
<dbReference type="EMBL" id="LAVV01008135">
    <property type="protein sequence ID" value="KNZ53668.1"/>
    <property type="molecule type" value="Genomic_DNA"/>
</dbReference>
<dbReference type="Proteomes" id="UP000037035">
    <property type="component" value="Unassembled WGS sequence"/>
</dbReference>
<feature type="compositionally biased region" description="Polar residues" evidence="1">
    <location>
        <begin position="33"/>
        <end position="55"/>
    </location>
</feature>
<accession>A0A0L6UYP8</accession>
<reference evidence="2 3" key="1">
    <citation type="submission" date="2015-08" db="EMBL/GenBank/DDBJ databases">
        <title>Next Generation Sequencing and Analysis of the Genome of Puccinia sorghi L Schw, the Causal Agent of Maize Common Rust.</title>
        <authorList>
            <person name="Rochi L."/>
            <person name="Burguener G."/>
            <person name="Darino M."/>
            <person name="Turjanski A."/>
            <person name="Kreff E."/>
            <person name="Dieguez M.J."/>
            <person name="Sacco F."/>
        </authorList>
    </citation>
    <scope>NUCLEOTIDE SEQUENCE [LARGE SCALE GENOMIC DNA]</scope>
    <source>
        <strain evidence="2 3">RO10H11247</strain>
    </source>
</reference>
<protein>
    <submittedName>
        <fullName evidence="2">Uncharacterized protein</fullName>
    </submittedName>
</protein>
<evidence type="ECO:0000313" key="3">
    <source>
        <dbReference type="Proteomes" id="UP000037035"/>
    </source>
</evidence>
<organism evidence="2 3">
    <name type="scientific">Puccinia sorghi</name>
    <dbReference type="NCBI Taxonomy" id="27349"/>
    <lineage>
        <taxon>Eukaryota</taxon>
        <taxon>Fungi</taxon>
        <taxon>Dikarya</taxon>
        <taxon>Basidiomycota</taxon>
        <taxon>Pucciniomycotina</taxon>
        <taxon>Pucciniomycetes</taxon>
        <taxon>Pucciniales</taxon>
        <taxon>Pucciniaceae</taxon>
        <taxon>Puccinia</taxon>
    </lineage>
</organism>
<evidence type="ECO:0000313" key="2">
    <source>
        <dbReference type="EMBL" id="KNZ53668.1"/>
    </source>
</evidence>